<evidence type="ECO:0000259" key="7">
    <source>
        <dbReference type="PROSITE" id="PS50011"/>
    </source>
</evidence>
<dbReference type="Gene3D" id="1.10.510.10">
    <property type="entry name" value="Transferase(Phosphotransferase) domain 1"/>
    <property type="match status" value="1"/>
</dbReference>
<feature type="domain" description="Protein kinase" evidence="7">
    <location>
        <begin position="11"/>
        <end position="271"/>
    </location>
</feature>
<dbReference type="SMART" id="SM00220">
    <property type="entry name" value="S_TKc"/>
    <property type="match status" value="1"/>
</dbReference>
<protein>
    <recommendedName>
        <fullName evidence="2">histidine kinase</fullName>
        <ecNumber evidence="2">2.7.13.3</ecNumber>
    </recommendedName>
</protein>
<dbReference type="InterPro" id="IPR004358">
    <property type="entry name" value="Sig_transdc_His_kin-like_C"/>
</dbReference>
<dbReference type="SUPFAM" id="SSF56112">
    <property type="entry name" value="Protein kinase-like (PK-like)"/>
    <property type="match status" value="1"/>
</dbReference>
<evidence type="ECO:0000256" key="4">
    <source>
        <dbReference type="ARBA" id="ARBA00022777"/>
    </source>
</evidence>
<reference evidence="9 10" key="1">
    <citation type="submission" date="2024-09" db="EMBL/GenBank/DDBJ databases">
        <title>Floridaenema gen nov. (Aerosakkonemataceae, Aerosakkonematales ord. nov., Cyanobacteria) from benthic tropical and subtropical fresh waters, with the description of four new species.</title>
        <authorList>
            <person name="Moretto J.A."/>
            <person name="Berthold D.E."/>
            <person name="Lefler F.W."/>
            <person name="Huang I.-S."/>
            <person name="Laughinghouse H. IV."/>
        </authorList>
    </citation>
    <scope>NUCLEOTIDE SEQUENCE [LARGE SCALE GENOMIC DNA]</scope>
    <source>
        <strain evidence="9 10">BLCC-F50</strain>
    </source>
</reference>
<dbReference type="Gene3D" id="3.30.200.20">
    <property type="entry name" value="Phosphorylase Kinase, domain 1"/>
    <property type="match status" value="1"/>
</dbReference>
<dbReference type="InterPro" id="IPR036890">
    <property type="entry name" value="HATPase_C_sf"/>
</dbReference>
<dbReference type="InterPro" id="IPR041664">
    <property type="entry name" value="AAA_16"/>
</dbReference>
<keyword evidence="3" id="KW-0597">Phosphoprotein</keyword>
<dbReference type="SMART" id="SM00065">
    <property type="entry name" value="GAF"/>
    <property type="match status" value="1"/>
</dbReference>
<evidence type="ECO:0000256" key="2">
    <source>
        <dbReference type="ARBA" id="ARBA00012438"/>
    </source>
</evidence>
<dbReference type="CDD" id="cd14014">
    <property type="entry name" value="STKc_PknB_like"/>
    <property type="match status" value="1"/>
</dbReference>
<dbReference type="EMBL" id="JBHFNR010000182">
    <property type="protein sequence ID" value="MFB2896049.1"/>
    <property type="molecule type" value="Genomic_DNA"/>
</dbReference>
<dbReference type="SUPFAM" id="SSF52540">
    <property type="entry name" value="P-loop containing nucleoside triphosphate hydrolases"/>
    <property type="match status" value="1"/>
</dbReference>
<keyword evidence="5" id="KW-0902">Two-component regulatory system</keyword>
<evidence type="ECO:0000256" key="3">
    <source>
        <dbReference type="ARBA" id="ARBA00022553"/>
    </source>
</evidence>
<dbReference type="Pfam" id="PF13191">
    <property type="entry name" value="AAA_16"/>
    <property type="match status" value="1"/>
</dbReference>
<dbReference type="Gene3D" id="3.40.50.300">
    <property type="entry name" value="P-loop containing nucleotide triphosphate hydrolases"/>
    <property type="match status" value="1"/>
</dbReference>
<dbReference type="RefSeq" id="WP_413265679.1">
    <property type="nucleotide sequence ID" value="NZ_JBHFNR010000182.1"/>
</dbReference>
<organism evidence="9 10">
    <name type="scientific">Floridaenema flaviceps BLCC-F50</name>
    <dbReference type="NCBI Taxonomy" id="3153642"/>
    <lineage>
        <taxon>Bacteria</taxon>
        <taxon>Bacillati</taxon>
        <taxon>Cyanobacteriota</taxon>
        <taxon>Cyanophyceae</taxon>
        <taxon>Oscillatoriophycideae</taxon>
        <taxon>Aerosakkonematales</taxon>
        <taxon>Aerosakkonemataceae</taxon>
        <taxon>Floridanema</taxon>
        <taxon>Floridanema flaviceps</taxon>
    </lineage>
</organism>
<dbReference type="InterPro" id="IPR036097">
    <property type="entry name" value="HisK_dim/P_sf"/>
</dbReference>
<dbReference type="Gene3D" id="3.30.450.40">
    <property type="match status" value="1"/>
</dbReference>
<dbReference type="Pfam" id="PF00069">
    <property type="entry name" value="Pkinase"/>
    <property type="match status" value="1"/>
</dbReference>
<sequence>MLNTPPEIAGYQITEQIYAGSRTFVYRAIRKINSQRVIIKVLQKEYPSFSELVQFYNQYTITRNLHIANIIKPYSLEPYKNGYALVMEDNGFISLAQFIETAPLSLDQFLSIAIQLTDTLHHLHRERVIHKDIKPANILINPNNLQVQIIDFSIASLLPKESQEIQNPNVLEGTLAYISPEQTGRMNRGIDYRSDFYSLGVTFFQLLTGQLPFQAEEAIELVHCHIAQKPPNLQELNPQIPTVLSDIVLKLMAKNAEDRYQTALGIKHDLEICLQQLESTGEISNFTIGKGDLSDRFIIPEKLYGRQTEVETLLNAFERVATGKTELMLVAGFSGIGKTVVVNEVHKPIVRQRGYFIKGKFDQFNRNIPFSAFVQAFRDLMAQLLSESDTQLQKWKEKILQALGENGQVIIEVIPELECLIGKQPAVIELSGSAAQNRFNLLFQKFVQVFTSVEHPLVIFLDDLQWSDSASLKLLQLLMNDGGYLLIIGAYRDNEVSPVHPFMLTLNELIKTGAMVNTITLKPLSQGDINQLVADTLSCDRTIAQRFTELVYQKTKGNPFFTTQFLKALYEDKFIQFNADFGYWQCDITEIQKQSLTDDVVEFMAQQLQRLPLETQEVLKKAACIGATFNLHTLAIVSRQSEVETAQVLWRALQEGLIVPLNETYKFFTANLGDSETTQTTAVTYRFLHDRVQQAAYSMIPEQDRRKVHYEIGKLLLEEISASAIEEQSFAIVNQLNYGTQLITDQTKRDELAEINFLVCRKARTATAYQAAREYAEIGLNLLGSEAWERQYEMTLKLHELGAEVAALSGEFELMNKWIDAVIDRAKTPLEQVGVYTVKIQALSSQNKLLEAMNIGLSILKELGYDLTAQPTSKDILQAVQEIKKLIGDRPIEELFDLQAMEDAEKLATMQIAASIMPVCHQAGSLLLLLLIALQVKLSIQYGNSPISPYSYATYGILLNNFLDDVTTANRFSHLANRIVCEADPQNIRPETFMVIGGFLHHRQYHLRETLTILEAGYQLGLEAGKLEYVGYNGIEFSFNAYWCGQLLAELEPKVHTYRQQLLELNQLKTADYCLIVWEATVFLLGNPDKIEISLENVEDEEKLFSQLLSFNDLTRLVMFYMHRAMLRFLLGDVDRALADINRLKPHIAGVAGMVYEVGFYFYDSLISLASISQSNTELEIQQQRVQENQTKLQLWATHAPMNYLHKWQLVEAERYRVLGQKLEALEMYDRAISGAKENGYIQEEALANELAAKFYLDWGKEKFATGYIQEAYYCYSCWGAKVKTDHLEKCYPHLLAPILQRQRNKISLKDTLDLNTEQSSNSFIKTVQITLSNGSDNISDPLDFATILKAYQTLSSEIKLEQLLANLVQIVMENAGADKCALILLKDEHLVIEATAVLAANKKSIQASLLQSIPVESSPDIPISLINYVSRTKETLVIDDAMTKASLASDAYIQKQQPKSLLCNPIINQGKLIGVLYLENSLTYGVFTRRRLQIINILTSQAAISLEKANLYRKLEEYSFTLEQKVENRTQELREKASQLEATLQELYSTQSKLIQTEKMSGLGQLVAGIAHEINNPVNFIYANVTYANEYITALIELIELYQKFYPQPLAEIQAKIDDIDLRFIVYDLRKLLASMEMGSDRIRQIVNSLRNFSRLDEAEIKPVDIHSGIDSTLLILQHRLKANGQQQEIQVIKKYGKLPLVKCYASALNQVFMNILSNGIDSLRECEENGSLLNKKPTITIQTSINDSQQLVVRIADNGMGMDKSVLNKIFDPFFTTKPVGSGTGLGLSISYSIVVEKHQGKLSCISAPGEGAEFVIEIPI</sequence>
<comment type="caution">
    <text evidence="9">The sequence shown here is derived from an EMBL/GenBank/DDBJ whole genome shotgun (WGS) entry which is preliminary data.</text>
</comment>
<dbReference type="InterPro" id="IPR005467">
    <property type="entry name" value="His_kinase_dom"/>
</dbReference>
<keyword evidence="4" id="KW-0418">Kinase</keyword>
<dbReference type="EC" id="2.7.13.3" evidence="2"/>
<dbReference type="InterPro" id="IPR053159">
    <property type="entry name" value="Hybrid_Histidine_Kinase"/>
</dbReference>
<dbReference type="SUPFAM" id="SSF55874">
    <property type="entry name" value="ATPase domain of HSP90 chaperone/DNA topoisomerase II/histidine kinase"/>
    <property type="match status" value="1"/>
</dbReference>
<evidence type="ECO:0000313" key="10">
    <source>
        <dbReference type="Proteomes" id="UP001576784"/>
    </source>
</evidence>
<name>A0ABV4XWD5_9CYAN</name>
<keyword evidence="6" id="KW-0175">Coiled coil</keyword>
<dbReference type="Pfam" id="PF02518">
    <property type="entry name" value="HATPase_c"/>
    <property type="match status" value="1"/>
</dbReference>
<dbReference type="InterPro" id="IPR027417">
    <property type="entry name" value="P-loop_NTPase"/>
</dbReference>
<dbReference type="SMART" id="SM00387">
    <property type="entry name" value="HATPase_c"/>
    <property type="match status" value="1"/>
</dbReference>
<dbReference type="InterPro" id="IPR029016">
    <property type="entry name" value="GAF-like_dom_sf"/>
</dbReference>
<dbReference type="InterPro" id="IPR011009">
    <property type="entry name" value="Kinase-like_dom_sf"/>
</dbReference>
<comment type="catalytic activity">
    <reaction evidence="1">
        <text>ATP + protein L-histidine = ADP + protein N-phospho-L-histidine.</text>
        <dbReference type="EC" id="2.7.13.3"/>
    </reaction>
</comment>
<dbReference type="PROSITE" id="PS00108">
    <property type="entry name" value="PROTEIN_KINASE_ST"/>
    <property type="match status" value="1"/>
</dbReference>
<evidence type="ECO:0000259" key="8">
    <source>
        <dbReference type="PROSITE" id="PS50109"/>
    </source>
</evidence>
<dbReference type="InterPro" id="IPR003661">
    <property type="entry name" value="HisK_dim/P_dom"/>
</dbReference>
<dbReference type="PRINTS" id="PR00344">
    <property type="entry name" value="BCTRLSENSOR"/>
</dbReference>
<dbReference type="Gene3D" id="3.30.565.10">
    <property type="entry name" value="Histidine kinase-like ATPase, C-terminal domain"/>
    <property type="match status" value="1"/>
</dbReference>
<dbReference type="PROSITE" id="PS50011">
    <property type="entry name" value="PROTEIN_KINASE_DOM"/>
    <property type="match status" value="1"/>
</dbReference>
<evidence type="ECO:0000256" key="5">
    <source>
        <dbReference type="ARBA" id="ARBA00023012"/>
    </source>
</evidence>
<keyword evidence="4" id="KW-0808">Transferase</keyword>
<keyword evidence="10" id="KW-1185">Reference proteome</keyword>
<evidence type="ECO:0000256" key="1">
    <source>
        <dbReference type="ARBA" id="ARBA00000085"/>
    </source>
</evidence>
<dbReference type="Pfam" id="PF01590">
    <property type="entry name" value="GAF"/>
    <property type="match status" value="1"/>
</dbReference>
<dbReference type="InterPro" id="IPR008271">
    <property type="entry name" value="Ser/Thr_kinase_AS"/>
</dbReference>
<dbReference type="Proteomes" id="UP001576784">
    <property type="component" value="Unassembled WGS sequence"/>
</dbReference>
<dbReference type="InterPro" id="IPR003018">
    <property type="entry name" value="GAF"/>
</dbReference>
<dbReference type="SUPFAM" id="SSF47384">
    <property type="entry name" value="Homodimeric domain of signal transducing histidine kinase"/>
    <property type="match status" value="1"/>
</dbReference>
<proteinExistence type="predicted"/>
<feature type="coiled-coil region" evidence="6">
    <location>
        <begin position="1524"/>
        <end position="1551"/>
    </location>
</feature>
<dbReference type="PANTHER" id="PTHR43642:SF1">
    <property type="entry name" value="HYBRID SIGNAL TRANSDUCTION HISTIDINE KINASE G"/>
    <property type="match status" value="1"/>
</dbReference>
<gene>
    <name evidence="9" type="ORF">ACE1CI_24320</name>
</gene>
<accession>A0ABV4XWD5</accession>
<evidence type="ECO:0000313" key="9">
    <source>
        <dbReference type="EMBL" id="MFB2896049.1"/>
    </source>
</evidence>
<dbReference type="PROSITE" id="PS50109">
    <property type="entry name" value="HIS_KIN"/>
    <property type="match status" value="1"/>
</dbReference>
<dbReference type="CDD" id="cd00082">
    <property type="entry name" value="HisKA"/>
    <property type="match status" value="1"/>
</dbReference>
<dbReference type="InterPro" id="IPR003594">
    <property type="entry name" value="HATPase_dom"/>
</dbReference>
<feature type="domain" description="Histidine kinase" evidence="8">
    <location>
        <begin position="1570"/>
        <end position="1823"/>
    </location>
</feature>
<dbReference type="PANTHER" id="PTHR43642">
    <property type="entry name" value="HYBRID SIGNAL TRANSDUCTION HISTIDINE KINASE G"/>
    <property type="match status" value="1"/>
</dbReference>
<dbReference type="Gene3D" id="1.10.287.130">
    <property type="match status" value="1"/>
</dbReference>
<evidence type="ECO:0000256" key="6">
    <source>
        <dbReference type="SAM" id="Coils"/>
    </source>
</evidence>
<dbReference type="InterPro" id="IPR000719">
    <property type="entry name" value="Prot_kinase_dom"/>
</dbReference>
<dbReference type="SUPFAM" id="SSF55781">
    <property type="entry name" value="GAF domain-like"/>
    <property type="match status" value="1"/>
</dbReference>